<dbReference type="InterPro" id="IPR015421">
    <property type="entry name" value="PyrdxlP-dep_Trfase_major"/>
</dbReference>
<dbReference type="SUPFAM" id="SSF53383">
    <property type="entry name" value="PLP-dependent transferases"/>
    <property type="match status" value="2"/>
</dbReference>
<dbReference type="GO" id="GO:0047536">
    <property type="term" value="F:2-aminoadipate transaminase activity"/>
    <property type="evidence" value="ECO:0007669"/>
    <property type="project" value="TreeGrafter"/>
</dbReference>
<feature type="region of interest" description="Disordered" evidence="1">
    <location>
        <begin position="35"/>
        <end position="90"/>
    </location>
</feature>
<feature type="compositionally biased region" description="Basic and acidic residues" evidence="1">
    <location>
        <begin position="272"/>
        <end position="292"/>
    </location>
</feature>
<dbReference type="PANTHER" id="PTHR42858">
    <property type="entry name" value="AMINOTRANSFERASE"/>
    <property type="match status" value="1"/>
</dbReference>
<dbReference type="PANTHER" id="PTHR42858:SF1">
    <property type="entry name" value="LD15494P"/>
    <property type="match status" value="1"/>
</dbReference>
<dbReference type="Proteomes" id="UP000054516">
    <property type="component" value="Unassembled WGS sequence"/>
</dbReference>
<feature type="compositionally biased region" description="Basic and acidic residues" evidence="1">
    <location>
        <begin position="167"/>
        <end position="188"/>
    </location>
</feature>
<feature type="region of interest" description="Disordered" evidence="1">
    <location>
        <begin position="703"/>
        <end position="723"/>
    </location>
</feature>
<proteinExistence type="predicted"/>
<feature type="compositionally biased region" description="Polar residues" evidence="1">
    <location>
        <begin position="393"/>
        <end position="404"/>
    </location>
</feature>
<dbReference type="EMBL" id="DF977494">
    <property type="protein sequence ID" value="GAP90425.2"/>
    <property type="molecule type" value="Genomic_DNA"/>
</dbReference>
<dbReference type="InterPro" id="IPR015424">
    <property type="entry name" value="PyrdxlP-dep_Trfase"/>
</dbReference>
<feature type="region of interest" description="Disordered" evidence="1">
    <location>
        <begin position="158"/>
        <end position="195"/>
    </location>
</feature>
<feature type="region of interest" description="Disordered" evidence="1">
    <location>
        <begin position="272"/>
        <end position="316"/>
    </location>
</feature>
<dbReference type="InterPro" id="IPR015422">
    <property type="entry name" value="PyrdxlP-dep_Trfase_small"/>
</dbReference>
<feature type="compositionally biased region" description="Basic and acidic residues" evidence="1">
    <location>
        <begin position="301"/>
        <end position="316"/>
    </location>
</feature>
<evidence type="ECO:0000256" key="1">
    <source>
        <dbReference type="SAM" id="MobiDB-lite"/>
    </source>
</evidence>
<protein>
    <submittedName>
        <fullName evidence="2">Putative classes i and ii family protein</fullName>
    </submittedName>
</protein>
<dbReference type="Gene3D" id="3.90.1150.10">
    <property type="entry name" value="Aspartate Aminotransferase, domain 1"/>
    <property type="match status" value="2"/>
</dbReference>
<feature type="compositionally biased region" description="Basic and acidic residues" evidence="1">
    <location>
        <begin position="544"/>
        <end position="555"/>
    </location>
</feature>
<organism evidence="2">
    <name type="scientific">Rosellinia necatrix</name>
    <name type="common">White root-rot fungus</name>
    <dbReference type="NCBI Taxonomy" id="77044"/>
    <lineage>
        <taxon>Eukaryota</taxon>
        <taxon>Fungi</taxon>
        <taxon>Dikarya</taxon>
        <taxon>Ascomycota</taxon>
        <taxon>Pezizomycotina</taxon>
        <taxon>Sordariomycetes</taxon>
        <taxon>Xylariomycetidae</taxon>
        <taxon>Xylariales</taxon>
        <taxon>Xylariaceae</taxon>
        <taxon>Rosellinia</taxon>
    </lineage>
</organism>
<dbReference type="AlphaFoldDB" id="A0A1W2TPT8"/>
<accession>A0A1W2TPT8</accession>
<dbReference type="Gene3D" id="3.40.640.10">
    <property type="entry name" value="Type I PLP-dependent aspartate aminotransferase-like (Major domain)"/>
    <property type="match status" value="3"/>
</dbReference>
<feature type="region of interest" description="Disordered" evidence="1">
    <location>
        <begin position="372"/>
        <end position="412"/>
    </location>
</feature>
<evidence type="ECO:0000313" key="2">
    <source>
        <dbReference type="EMBL" id="GAP90425.2"/>
    </source>
</evidence>
<sequence length="723" mass="76734">MYRIRQTHKIAIRLGYPSCVAHFRGAPTQRMRMVAGQAMSGAATEKVDGHDAGASPSRNAGVEGDGDKNETKAKKKKEEEEEKNEKKSINLLRGWPSTSLLPADALRAAAQRALSDRAVWAPGLEYAPDPGYQPLREALARWLGRFYGDAVAAALAAGGEGGGGDGGDDRRNVKGRAGEEEEGRKGEEAEAEAEAEADRITITGGASQSLACILQSFTDPARTLAVWVAAPCYFLACPVFGDAGFAGRLRAVPEDGEGLDVAAMERAMCALEEREQVRGGEERDGREGKGEGEGEGEGGEGEGRRGKEKGYKDPGPDRKIYRHVIYCVPTFANPSGRTMTLARRRALVDAARRRDALVICDDVYDMLQWHVSSSPPSPLPSSSAMDAQQQQQKLPITATTTTAGPRQEDVPRKALLPRVVDLDIARGRSPHDPPSPGGSSSGPRVFGHVVSNGSFSKLVAPGARTGWTYSSAAFARGLARTGSTCSGGAASQLAATLVCELLLRSADDINFGGAPTTPSSSSSSSSFAPESDDNDDDGGGGGGRGEKEGKEGEEKGECWLDAHIRTTLIPAYARRHAALEGAVRAVLVPLGLRLGGGAAAAPGPPLGAVYGGYFVWVTLPENDDGKGVTWPTAREIADRCRADEDLVVGNGELFAVHGDEGAARFDRALRLCFAWEDERDLVDGVERLGRVIRRMLDEGPDGWEKRRAEGKSRVMTDGADDAK</sequence>
<evidence type="ECO:0000313" key="3">
    <source>
        <dbReference type="Proteomes" id="UP000054516"/>
    </source>
</evidence>
<keyword evidence="3" id="KW-1185">Reference proteome</keyword>
<dbReference type="STRING" id="77044.A0A1W2TPT8"/>
<dbReference type="OrthoDB" id="7042322at2759"/>
<feature type="compositionally biased region" description="Low complexity" evidence="1">
    <location>
        <begin position="380"/>
        <end position="392"/>
    </location>
</feature>
<reference evidence="2" key="1">
    <citation type="submission" date="2016-03" db="EMBL/GenBank/DDBJ databases">
        <title>Draft genome sequence of Rosellinia necatrix.</title>
        <authorList>
            <person name="Kanematsu S."/>
        </authorList>
    </citation>
    <scope>NUCLEOTIDE SEQUENCE [LARGE SCALE GENOMIC DNA]</scope>
    <source>
        <strain evidence="2">W97</strain>
    </source>
</reference>
<name>A0A1W2TPT8_ROSNE</name>
<feature type="region of interest" description="Disordered" evidence="1">
    <location>
        <begin position="512"/>
        <end position="555"/>
    </location>
</feature>
<feature type="compositionally biased region" description="Basic and acidic residues" evidence="1">
    <location>
        <begin position="65"/>
        <end position="88"/>
    </location>
</feature>
<gene>
    <name evidence="2" type="ORF">SAMD00023353_4900040</name>
</gene>
<feature type="region of interest" description="Disordered" evidence="1">
    <location>
        <begin position="425"/>
        <end position="446"/>
    </location>
</feature>